<dbReference type="InterPro" id="IPR000667">
    <property type="entry name" value="Peptidase_S13"/>
</dbReference>
<keyword evidence="4" id="KW-1185">Reference proteome</keyword>
<dbReference type="PROSITE" id="PS51257">
    <property type="entry name" value="PROKAR_LIPOPROTEIN"/>
    <property type="match status" value="1"/>
</dbReference>
<protein>
    <submittedName>
        <fullName evidence="3">Peptidase S13</fullName>
    </submittedName>
</protein>
<dbReference type="PANTHER" id="PTHR30023">
    <property type="entry name" value="D-ALANYL-D-ALANINE CARBOXYPEPTIDASE"/>
    <property type="match status" value="1"/>
</dbReference>
<dbReference type="PRINTS" id="PR00922">
    <property type="entry name" value="DADACBPTASE3"/>
</dbReference>
<name>A0ABX0QM73_9BACT</name>
<dbReference type="Pfam" id="PF02113">
    <property type="entry name" value="Peptidase_S13"/>
    <property type="match status" value="1"/>
</dbReference>
<comment type="similarity">
    <text evidence="1">Belongs to the peptidase S13 family.</text>
</comment>
<dbReference type="Gene3D" id="3.40.710.10">
    <property type="entry name" value="DD-peptidase/beta-lactamase superfamily"/>
    <property type="match status" value="2"/>
</dbReference>
<gene>
    <name evidence="3" type="ORF">F7231_16135</name>
</gene>
<organism evidence="3 4">
    <name type="scientific">Fibrivirga algicola</name>
    <dbReference type="NCBI Taxonomy" id="2950420"/>
    <lineage>
        <taxon>Bacteria</taxon>
        <taxon>Pseudomonadati</taxon>
        <taxon>Bacteroidota</taxon>
        <taxon>Cytophagia</taxon>
        <taxon>Cytophagales</taxon>
        <taxon>Spirosomataceae</taxon>
        <taxon>Fibrivirga</taxon>
    </lineage>
</organism>
<dbReference type="RefSeq" id="WP_166692660.1">
    <property type="nucleotide sequence ID" value="NZ_WAEL01000005.1"/>
</dbReference>
<comment type="caution">
    <text evidence="3">The sequence shown here is derived from an EMBL/GenBank/DDBJ whole genome shotgun (WGS) entry which is preliminary data.</text>
</comment>
<accession>A0ABX0QM73</accession>
<dbReference type="InterPro" id="IPR012338">
    <property type="entry name" value="Beta-lactam/transpept-like"/>
</dbReference>
<evidence type="ECO:0000256" key="1">
    <source>
        <dbReference type="ARBA" id="ARBA00006096"/>
    </source>
</evidence>
<keyword evidence="2" id="KW-0378">Hydrolase</keyword>
<reference evidence="3" key="1">
    <citation type="submission" date="2024-05" db="EMBL/GenBank/DDBJ databases">
        <authorList>
            <person name="Jung D.-H."/>
        </authorList>
    </citation>
    <scope>NUCLEOTIDE SEQUENCE</scope>
    <source>
        <strain evidence="3">JA-25</strain>
    </source>
</reference>
<proteinExistence type="inferred from homology"/>
<dbReference type="SUPFAM" id="SSF56601">
    <property type="entry name" value="beta-lactamase/transpeptidase-like"/>
    <property type="match status" value="1"/>
</dbReference>
<evidence type="ECO:0000313" key="3">
    <source>
        <dbReference type="EMBL" id="NID11703.1"/>
    </source>
</evidence>
<dbReference type="Proteomes" id="UP000606008">
    <property type="component" value="Unassembled WGS sequence"/>
</dbReference>
<dbReference type="PANTHER" id="PTHR30023:SF0">
    <property type="entry name" value="PENICILLIN-SENSITIVE CARBOXYPEPTIDASE A"/>
    <property type="match status" value="1"/>
</dbReference>
<evidence type="ECO:0000256" key="2">
    <source>
        <dbReference type="ARBA" id="ARBA00022801"/>
    </source>
</evidence>
<dbReference type="EMBL" id="WAEL01000005">
    <property type="protein sequence ID" value="NID11703.1"/>
    <property type="molecule type" value="Genomic_DNA"/>
</dbReference>
<sequence>MKTYVWLVLLVVIGIGCSPARRLSRELHTKALYTDHFTGVALYDPTKQKMVIAYNADKPFTPASNTKLFSFYAGLLTLHDSLPAFRYVVRKGVGQTDSLIFWGTGNPLTLHPDLPDTTLLAFLRKRPEQLFFSPANYSGPRFGAGWAWDDYNDDYSPELAPLPLFGNVVRFATTPSSVSTVSPRRFADSIRVANPGNSVRRSEFGNQFTRPVTARAGRQDVPFRWSSALAAQLLSDTLRRPVGLVQLPVPADAQLVRGFPTDSLYKRMLQVSDNQFAEQVLFMASAERNATSLAPAVELRRVADSLHNPVGSARWVDGSGLSRYNLFTPTVLIDLLKKISALVPQQRLFMLLPAAGQSGTLASIRTGGQPYVFAKSGSMTGVYNLSGYVRTQRGKILYFSIMHNNFTQPVSEIRRRTGELLKTIHEQF</sequence>
<evidence type="ECO:0000313" key="4">
    <source>
        <dbReference type="Proteomes" id="UP000606008"/>
    </source>
</evidence>